<evidence type="ECO:0000256" key="2">
    <source>
        <dbReference type="ARBA" id="ARBA00022512"/>
    </source>
</evidence>
<evidence type="ECO:0000256" key="5">
    <source>
        <dbReference type="ARBA" id="ARBA00022889"/>
    </source>
</evidence>
<evidence type="ECO:0000256" key="4">
    <source>
        <dbReference type="ARBA" id="ARBA00022729"/>
    </source>
</evidence>
<evidence type="ECO:0000256" key="3">
    <source>
        <dbReference type="ARBA" id="ARBA00022525"/>
    </source>
</evidence>
<dbReference type="Pfam" id="PF03777">
    <property type="entry name" value="ChpA-C"/>
    <property type="match status" value="1"/>
</dbReference>
<accession>A0A5J6JC92</accession>
<proteinExistence type="predicted"/>
<organism evidence="9 10">
    <name type="scientific">Streptomyces vinaceus</name>
    <dbReference type="NCBI Taxonomy" id="1960"/>
    <lineage>
        <taxon>Bacteria</taxon>
        <taxon>Bacillati</taxon>
        <taxon>Actinomycetota</taxon>
        <taxon>Actinomycetes</taxon>
        <taxon>Kitasatosporales</taxon>
        <taxon>Streptomycetaceae</taxon>
        <taxon>Streptomyces</taxon>
    </lineage>
</organism>
<reference evidence="9 10" key="1">
    <citation type="submission" date="2017-09" db="EMBL/GenBank/DDBJ databases">
        <authorList>
            <person name="Lee N."/>
            <person name="Cho B.-K."/>
        </authorList>
    </citation>
    <scope>NUCLEOTIDE SEQUENCE [LARGE SCALE GENOMIC DNA]</scope>
    <source>
        <strain evidence="9 10">ATCC 27476</strain>
    </source>
</reference>
<dbReference type="PROSITE" id="PS51884">
    <property type="entry name" value="CHAPLIN"/>
    <property type="match status" value="1"/>
</dbReference>
<evidence type="ECO:0000256" key="1">
    <source>
        <dbReference type="ARBA" id="ARBA00004191"/>
    </source>
</evidence>
<name>A0A5J6JC92_STRVI</name>
<evidence type="ECO:0000256" key="7">
    <source>
        <dbReference type="PROSITE-ProRule" id="PRU01232"/>
    </source>
</evidence>
<dbReference type="Proteomes" id="UP000325563">
    <property type="component" value="Chromosome"/>
</dbReference>
<keyword evidence="3" id="KW-0964">Secreted</keyword>
<gene>
    <name evidence="9" type="ORF">CP980_30875</name>
</gene>
<dbReference type="EMBL" id="CP023692">
    <property type="protein sequence ID" value="QEV48897.1"/>
    <property type="molecule type" value="Genomic_DNA"/>
</dbReference>
<keyword evidence="2" id="KW-0134">Cell wall</keyword>
<keyword evidence="4" id="KW-0732">Signal</keyword>
<feature type="domain" description="Chaplin" evidence="8">
    <location>
        <begin position="51"/>
        <end position="91"/>
    </location>
</feature>
<protein>
    <submittedName>
        <fullName evidence="9">Chaplin</fullName>
    </submittedName>
</protein>
<keyword evidence="5" id="KW-0130">Cell adhesion</keyword>
<dbReference type="KEGG" id="svn:CP980_30875"/>
<keyword evidence="10" id="KW-1185">Reference proteome</keyword>
<comment type="subcellular location">
    <subcellularLocation>
        <location evidence="1">Secreted</location>
        <location evidence="1">Cell wall</location>
    </subcellularLocation>
</comment>
<evidence type="ECO:0000256" key="6">
    <source>
        <dbReference type="ARBA" id="ARBA00023087"/>
    </source>
</evidence>
<dbReference type="GO" id="GO:0007155">
    <property type="term" value="P:cell adhesion"/>
    <property type="evidence" value="ECO:0007669"/>
    <property type="project" value="UniProtKB-KW"/>
</dbReference>
<dbReference type="AlphaFoldDB" id="A0A5J6JC92"/>
<sequence>MGWPPHTLMRWETHMKIRTLAVGAALVIGATLGGIGSASADAAAEGYAIGSPGVLSGNVVQIPVHIPINICGNSINILGALNPAAGNTCINT</sequence>
<evidence type="ECO:0000313" key="10">
    <source>
        <dbReference type="Proteomes" id="UP000325563"/>
    </source>
</evidence>
<keyword evidence="6 7" id="KW-0034">Amyloid</keyword>
<evidence type="ECO:0000259" key="8">
    <source>
        <dbReference type="PROSITE" id="PS51884"/>
    </source>
</evidence>
<dbReference type="InterPro" id="IPR005528">
    <property type="entry name" value="ChpA-H"/>
</dbReference>
<evidence type="ECO:0000313" key="9">
    <source>
        <dbReference type="EMBL" id="QEV48897.1"/>
    </source>
</evidence>